<reference evidence="1 2" key="1">
    <citation type="journal article" date="2013" name="ISME J.">
        <title>A metabolic model for members of the genus Tetrasphaera involved in enhanced biological phosphorus removal.</title>
        <authorList>
            <person name="Kristiansen R."/>
            <person name="Nguyen H.T.T."/>
            <person name="Saunders A.M."/>
            <person name="Nielsen J.L."/>
            <person name="Wimmer R."/>
            <person name="Le V.Q."/>
            <person name="McIlroy S.J."/>
            <person name="Petrovski S."/>
            <person name="Seviour R.J."/>
            <person name="Calteau A."/>
            <person name="Nielsen K.L."/>
            <person name="Nielsen P.H."/>
        </authorList>
    </citation>
    <scope>NUCLEOTIDE SEQUENCE [LARGE SCALE GENOMIC DNA]</scope>
    <source>
        <strain evidence="1 2">Ben 74</strain>
    </source>
</reference>
<comment type="caution">
    <text evidence="1">The sequence shown here is derived from an EMBL/GenBank/DDBJ whole genome shotgun (WGS) entry which is preliminary data.</text>
</comment>
<accession>A0A077MGD1</accession>
<organism evidence="1 2">
    <name type="scientific">Nostocoides jenkinsii Ben 74</name>
    <dbReference type="NCBI Taxonomy" id="1193518"/>
    <lineage>
        <taxon>Bacteria</taxon>
        <taxon>Bacillati</taxon>
        <taxon>Actinomycetota</taxon>
        <taxon>Actinomycetes</taxon>
        <taxon>Micrococcales</taxon>
        <taxon>Intrasporangiaceae</taxon>
        <taxon>Nostocoides</taxon>
    </lineage>
</organism>
<keyword evidence="2" id="KW-1185">Reference proteome</keyword>
<gene>
    <name evidence="1" type="ORF">BN13_80062</name>
</gene>
<name>A0A077MGD1_9MICO</name>
<evidence type="ECO:0000313" key="1">
    <source>
        <dbReference type="EMBL" id="CCI54693.1"/>
    </source>
</evidence>
<dbReference type="STRING" id="1193518.BN13_80062"/>
<evidence type="ECO:0000313" key="2">
    <source>
        <dbReference type="Proteomes" id="UP000035720"/>
    </source>
</evidence>
<dbReference type="EMBL" id="CAJC01000194">
    <property type="protein sequence ID" value="CCI54693.1"/>
    <property type="molecule type" value="Genomic_DNA"/>
</dbReference>
<dbReference type="AlphaFoldDB" id="A0A077MGD1"/>
<dbReference type="Proteomes" id="UP000035720">
    <property type="component" value="Unassembled WGS sequence"/>
</dbReference>
<protein>
    <submittedName>
        <fullName evidence="1">Uncharacterized protein</fullName>
    </submittedName>
</protein>
<sequence length="102" mass="11190">MTTPPSFNLAGLDAALTWIRRDSSQRRSDRDAATIGSWESGIDPDLYTDFPGPVGDLLRDKSLAEASLGFVDPLVTMRLLRPYFLACGVRPRSRTAPPAVRV</sequence>
<dbReference type="RefSeq" id="WP_048544164.1">
    <property type="nucleotide sequence ID" value="NZ_HF571038.1"/>
</dbReference>
<proteinExistence type="predicted"/>